<gene>
    <name evidence="1" type="ORF">M8818_004000</name>
</gene>
<proteinExistence type="predicted"/>
<keyword evidence="2" id="KW-1185">Reference proteome</keyword>
<reference evidence="1" key="1">
    <citation type="submission" date="2024-02" db="EMBL/GenBank/DDBJ databases">
        <title>Metagenome Assembled Genome of Zalaria obscura JY119.</title>
        <authorList>
            <person name="Vighnesh L."/>
            <person name="Jagadeeshwari U."/>
            <person name="Venkata Ramana C."/>
            <person name="Sasikala C."/>
        </authorList>
    </citation>
    <scope>NUCLEOTIDE SEQUENCE</scope>
    <source>
        <strain evidence="1">JY119</strain>
    </source>
</reference>
<dbReference type="EMBL" id="JAMKPW020000018">
    <property type="protein sequence ID" value="KAK8209036.1"/>
    <property type="molecule type" value="Genomic_DNA"/>
</dbReference>
<dbReference type="Proteomes" id="UP001320706">
    <property type="component" value="Unassembled WGS sequence"/>
</dbReference>
<comment type="caution">
    <text evidence="1">The sequence shown here is derived from an EMBL/GenBank/DDBJ whole genome shotgun (WGS) entry which is preliminary data.</text>
</comment>
<name>A0ACC3SD91_9PEZI</name>
<protein>
    <submittedName>
        <fullName evidence="1">Uncharacterized protein</fullName>
    </submittedName>
</protein>
<evidence type="ECO:0000313" key="1">
    <source>
        <dbReference type="EMBL" id="KAK8209036.1"/>
    </source>
</evidence>
<sequence length="171" mass="19575">MGFRGKKYTNYQTITDAAGENHRLSVPKTKYWPERIEPNVTKEALDAIKEVVREALPELMPLGIAGCRNCWYIDSLDNNFVIDRVPGDEGMMVCSGGSGHGFKFLPMLGREVMKIIEEPDNKNEYGKLWQWRTKSEGPRNGLEDGEHGERVLAKQRMATKADWKFDERARL</sequence>
<accession>A0ACC3SD91</accession>
<organism evidence="1 2">
    <name type="scientific">Zalaria obscura</name>
    <dbReference type="NCBI Taxonomy" id="2024903"/>
    <lineage>
        <taxon>Eukaryota</taxon>
        <taxon>Fungi</taxon>
        <taxon>Dikarya</taxon>
        <taxon>Ascomycota</taxon>
        <taxon>Pezizomycotina</taxon>
        <taxon>Dothideomycetes</taxon>
        <taxon>Dothideomycetidae</taxon>
        <taxon>Dothideales</taxon>
        <taxon>Zalariaceae</taxon>
        <taxon>Zalaria</taxon>
    </lineage>
</organism>
<evidence type="ECO:0000313" key="2">
    <source>
        <dbReference type="Proteomes" id="UP001320706"/>
    </source>
</evidence>